<dbReference type="NCBIfam" id="NF008024">
    <property type="entry name" value="PRK10754.1"/>
    <property type="match status" value="1"/>
</dbReference>
<dbReference type="CDD" id="cd05286">
    <property type="entry name" value="QOR2"/>
    <property type="match status" value="1"/>
</dbReference>
<dbReference type="InterPro" id="IPR013149">
    <property type="entry name" value="ADH-like_C"/>
</dbReference>
<dbReference type="FunFam" id="3.40.50.720:FF:000053">
    <property type="entry name" value="Quinone oxidoreductase 1"/>
    <property type="match status" value="1"/>
</dbReference>
<evidence type="ECO:0000256" key="2">
    <source>
        <dbReference type="ARBA" id="ARBA00023002"/>
    </source>
</evidence>
<organism evidence="5">
    <name type="scientific">Populus davidiana</name>
    <dbReference type="NCBI Taxonomy" id="266767"/>
    <lineage>
        <taxon>Eukaryota</taxon>
        <taxon>Viridiplantae</taxon>
        <taxon>Streptophyta</taxon>
        <taxon>Embryophyta</taxon>
        <taxon>Tracheophyta</taxon>
        <taxon>Spermatophyta</taxon>
        <taxon>Magnoliopsida</taxon>
        <taxon>eudicotyledons</taxon>
        <taxon>Gunneridae</taxon>
        <taxon>Pentapetalae</taxon>
        <taxon>rosids</taxon>
        <taxon>fabids</taxon>
        <taxon>Malpighiales</taxon>
        <taxon>Salicaceae</taxon>
        <taxon>Saliceae</taxon>
        <taxon>Populus</taxon>
    </lineage>
</organism>
<dbReference type="PANTHER" id="PTHR48106">
    <property type="entry name" value="QUINONE OXIDOREDUCTASE PIG3-RELATED"/>
    <property type="match status" value="1"/>
</dbReference>
<dbReference type="AlphaFoldDB" id="A0A6M2EIP4"/>
<dbReference type="Gene3D" id="3.40.50.720">
    <property type="entry name" value="NAD(P)-binding Rossmann-like Domain"/>
    <property type="match status" value="1"/>
</dbReference>
<dbReference type="InterPro" id="IPR047618">
    <property type="entry name" value="QOR-like"/>
</dbReference>
<dbReference type="SUPFAM" id="SSF51735">
    <property type="entry name" value="NAD(P)-binding Rossmann-fold domains"/>
    <property type="match status" value="1"/>
</dbReference>
<sequence length="411" mass="44461">MILTLDFPARTETALTFVVANILKTQLFPQCCHHPSPRLAFFQNQNWRTNKRSYRTRHFFYPFPALTSPRNPPVRATAAATTATATKMVKAIRVHELGGPEVLKWEDVEIGEPGEGEIRVKNKAIGLNFIDVYFRKGVYKASTMPFIPGREAVGEVIAVGPGLTGRKVGDIVAYAGDPMGSYAEEQILPANKVVSVPESISPVIAASVMLKGMTTQFLLRRCFKVEPGHTILVHAAAGGVGSLLCQWANALGATVIGTVSTKEKAAQAKEDGCQHVILYQEEDFVARVNEITSCNGVDVVYDSVGKDTFQGSLACLKTRGYMVSFGQSSGTPDPVPLSALAPKSLFLTRPSMMHYNQTRDELLGAAGELFSALASGVLRVRVNHTYPLSQAAQAHADIESRKTTGSVVLIP</sequence>
<dbReference type="InterPro" id="IPR036291">
    <property type="entry name" value="NAD(P)-bd_dom_sf"/>
</dbReference>
<evidence type="ECO:0000256" key="1">
    <source>
        <dbReference type="ARBA" id="ARBA00022857"/>
    </source>
</evidence>
<evidence type="ECO:0000259" key="4">
    <source>
        <dbReference type="SMART" id="SM00829"/>
    </source>
</evidence>
<dbReference type="SUPFAM" id="SSF50129">
    <property type="entry name" value="GroES-like"/>
    <property type="match status" value="1"/>
</dbReference>
<dbReference type="GO" id="GO:0070402">
    <property type="term" value="F:NADPH binding"/>
    <property type="evidence" value="ECO:0007669"/>
    <property type="project" value="TreeGrafter"/>
</dbReference>
<dbReference type="InterPro" id="IPR011032">
    <property type="entry name" value="GroES-like_sf"/>
</dbReference>
<feature type="domain" description="Enoyl reductase (ER)" evidence="4">
    <location>
        <begin position="98"/>
        <end position="409"/>
    </location>
</feature>
<dbReference type="GO" id="GO:0003960">
    <property type="term" value="F:quinone reductase (NADPH) activity"/>
    <property type="evidence" value="ECO:0007669"/>
    <property type="project" value="InterPro"/>
</dbReference>
<dbReference type="SMART" id="SM00829">
    <property type="entry name" value="PKS_ER"/>
    <property type="match status" value="1"/>
</dbReference>
<dbReference type="EMBL" id="GILB01003715">
    <property type="protein sequence ID" value="NUU84048.1"/>
    <property type="molecule type" value="Transcribed_RNA"/>
</dbReference>
<evidence type="ECO:0000313" key="5">
    <source>
        <dbReference type="EMBL" id="NUU84048.1"/>
    </source>
</evidence>
<evidence type="ECO:0000256" key="3">
    <source>
        <dbReference type="ARBA" id="ARBA00070796"/>
    </source>
</evidence>
<dbReference type="PANTHER" id="PTHR48106:SF13">
    <property type="entry name" value="QUINONE OXIDOREDUCTASE-RELATED"/>
    <property type="match status" value="1"/>
</dbReference>
<keyword evidence="1" id="KW-0521">NADP</keyword>
<proteinExistence type="predicted"/>
<accession>A0A6M2EIP4</accession>
<dbReference type="GO" id="GO:0035925">
    <property type="term" value="F:mRNA 3'-UTR AU-rich region binding"/>
    <property type="evidence" value="ECO:0007669"/>
    <property type="project" value="TreeGrafter"/>
</dbReference>
<protein>
    <recommendedName>
        <fullName evidence="3">Probable quinone oxidoreductase</fullName>
    </recommendedName>
</protein>
<dbReference type="Gene3D" id="3.90.180.10">
    <property type="entry name" value="Medium-chain alcohol dehydrogenases, catalytic domain"/>
    <property type="match status" value="1"/>
</dbReference>
<keyword evidence="2" id="KW-0560">Oxidoreductase</keyword>
<dbReference type="InterPro" id="IPR020843">
    <property type="entry name" value="ER"/>
</dbReference>
<name>A0A6M2EIP4_9ROSI</name>
<dbReference type="Pfam" id="PF00107">
    <property type="entry name" value="ADH_zinc_N"/>
    <property type="match status" value="1"/>
</dbReference>
<dbReference type="Pfam" id="PF08240">
    <property type="entry name" value="ADH_N"/>
    <property type="match status" value="1"/>
</dbReference>
<dbReference type="GO" id="GO:0005829">
    <property type="term" value="C:cytosol"/>
    <property type="evidence" value="ECO:0007669"/>
    <property type="project" value="TreeGrafter"/>
</dbReference>
<dbReference type="InterPro" id="IPR013154">
    <property type="entry name" value="ADH-like_N"/>
</dbReference>
<reference evidence="5" key="1">
    <citation type="submission" date="2020-03" db="EMBL/GenBank/DDBJ databases">
        <authorList>
            <person name="Zhang R."/>
        </authorList>
    </citation>
    <scope>NUCLEOTIDE SEQUENCE</scope>
</reference>